<gene>
    <name evidence="2" type="ORF">EI97DRAFT_347476</name>
</gene>
<dbReference type="PROSITE" id="PS50181">
    <property type="entry name" value="FBOX"/>
    <property type="match status" value="1"/>
</dbReference>
<reference evidence="2" key="1">
    <citation type="journal article" date="2020" name="Stud. Mycol.">
        <title>101 Dothideomycetes genomes: a test case for predicting lifestyles and emergence of pathogens.</title>
        <authorList>
            <person name="Haridas S."/>
            <person name="Albert R."/>
            <person name="Binder M."/>
            <person name="Bloem J."/>
            <person name="Labutti K."/>
            <person name="Salamov A."/>
            <person name="Andreopoulos B."/>
            <person name="Baker S."/>
            <person name="Barry K."/>
            <person name="Bills G."/>
            <person name="Bluhm B."/>
            <person name="Cannon C."/>
            <person name="Castanera R."/>
            <person name="Culley D."/>
            <person name="Daum C."/>
            <person name="Ezra D."/>
            <person name="Gonzalez J."/>
            <person name="Henrissat B."/>
            <person name="Kuo A."/>
            <person name="Liang C."/>
            <person name="Lipzen A."/>
            <person name="Lutzoni F."/>
            <person name="Magnuson J."/>
            <person name="Mondo S."/>
            <person name="Nolan M."/>
            <person name="Ohm R."/>
            <person name="Pangilinan J."/>
            <person name="Park H.-J."/>
            <person name="Ramirez L."/>
            <person name="Alfaro M."/>
            <person name="Sun H."/>
            <person name="Tritt A."/>
            <person name="Yoshinaga Y."/>
            <person name="Zwiers L.-H."/>
            <person name="Turgeon B."/>
            <person name="Goodwin S."/>
            <person name="Spatafora J."/>
            <person name="Crous P."/>
            <person name="Grigoriev I."/>
        </authorList>
    </citation>
    <scope>NUCLEOTIDE SEQUENCE</scope>
    <source>
        <strain evidence="2">CBS 379.55</strain>
    </source>
</reference>
<dbReference type="GeneID" id="54547976"/>
<evidence type="ECO:0000313" key="3">
    <source>
        <dbReference type="Proteomes" id="UP000800097"/>
    </source>
</evidence>
<dbReference type="EMBL" id="ML986530">
    <property type="protein sequence ID" value="KAF2271914.1"/>
    <property type="molecule type" value="Genomic_DNA"/>
</dbReference>
<dbReference type="OrthoDB" id="3795685at2759"/>
<dbReference type="RefSeq" id="XP_033649453.1">
    <property type="nucleotide sequence ID" value="XM_033794801.1"/>
</dbReference>
<sequence>NSRLENLPPEIRNELLSTLEINELCSLVHASPVFYKSYRLYRDTIIRRSLARTLADIIPDAVAVSEADTDVSEDEFLSHYRSNRARGAAVILDKNISLDQLIGIAAFYRRTIQPLVAKYTHWVQETLPEARTPLSRSETIRVTRAMYRFQLYCWLWGQGPRRRRSTPRITPPDVVLYKFFCKYKPWEVEEILCIWSFASRVYNRLLSDLYSDLQSSDRHTSAESRPRRRVARYNLDDEFNRSLLLDGTLSVGLELLHTVLSQKNHHDDLVHTVRMNLQWPVNGSFHEPFFKEGPIRHRWMNYRTEEDQMQRRRDPLPFTGDGDASGPPLAWTMMWKGTYSNLYGCHISEELRQWGYIMWDAERLQKLYGDDVLLRQRES</sequence>
<feature type="non-terminal residue" evidence="2">
    <location>
        <position position="379"/>
    </location>
</feature>
<organism evidence="2 3">
    <name type="scientific">Westerdykella ornata</name>
    <dbReference type="NCBI Taxonomy" id="318751"/>
    <lineage>
        <taxon>Eukaryota</taxon>
        <taxon>Fungi</taxon>
        <taxon>Dikarya</taxon>
        <taxon>Ascomycota</taxon>
        <taxon>Pezizomycotina</taxon>
        <taxon>Dothideomycetes</taxon>
        <taxon>Pleosporomycetidae</taxon>
        <taxon>Pleosporales</taxon>
        <taxon>Sporormiaceae</taxon>
        <taxon>Westerdykella</taxon>
    </lineage>
</organism>
<dbReference type="AlphaFoldDB" id="A0A6A6J6S8"/>
<feature type="non-terminal residue" evidence="2">
    <location>
        <position position="1"/>
    </location>
</feature>
<protein>
    <recommendedName>
        <fullName evidence="1">F-box domain-containing protein</fullName>
    </recommendedName>
</protein>
<evidence type="ECO:0000259" key="1">
    <source>
        <dbReference type="PROSITE" id="PS50181"/>
    </source>
</evidence>
<dbReference type="Proteomes" id="UP000800097">
    <property type="component" value="Unassembled WGS sequence"/>
</dbReference>
<accession>A0A6A6J6S8</accession>
<keyword evidence="3" id="KW-1185">Reference proteome</keyword>
<feature type="domain" description="F-box" evidence="1">
    <location>
        <begin position="1"/>
        <end position="44"/>
    </location>
</feature>
<proteinExistence type="predicted"/>
<evidence type="ECO:0000313" key="2">
    <source>
        <dbReference type="EMBL" id="KAF2271914.1"/>
    </source>
</evidence>
<name>A0A6A6J6S8_WESOR</name>
<dbReference type="InterPro" id="IPR001810">
    <property type="entry name" value="F-box_dom"/>
</dbReference>